<evidence type="ECO:0000259" key="5">
    <source>
        <dbReference type="Pfam" id="PF00534"/>
    </source>
</evidence>
<feature type="binding site" evidence="10 12">
    <location>
        <position position="341"/>
    </location>
    <ligand>
        <name>GDP</name>
        <dbReference type="ChEBI" id="CHEBI:58189"/>
        <label>1</label>
    </ligand>
</feature>
<dbReference type="PANTHER" id="PTHR12526:SF640">
    <property type="entry name" value="COLANIC ACID BIOSYNTHESIS GLYCOSYLTRANSFERASE WCAL-RELATED"/>
    <property type="match status" value="1"/>
</dbReference>
<name>A9Y8T1_STRLN</name>
<keyword evidence="4" id="KW-0808">Transferase</keyword>
<dbReference type="SMR" id="A9Y8T1"/>
<evidence type="ECO:0000256" key="4">
    <source>
        <dbReference type="ARBA" id="ARBA00022679"/>
    </source>
</evidence>
<feature type="binding site" evidence="10 12">
    <location>
        <position position="345"/>
    </location>
    <ligand>
        <name>GDP</name>
        <dbReference type="ChEBI" id="CHEBI:58189"/>
        <label>1</label>
    </ligand>
</feature>
<evidence type="ECO:0000313" key="8">
    <source>
        <dbReference type="Proteomes" id="UP000092598"/>
    </source>
</evidence>
<keyword evidence="3" id="KW-0328">Glycosyltransferase</keyword>
<keyword evidence="8" id="KW-1185">Reference proteome</keyword>
<feature type="binding site" evidence="10 12">
    <location>
        <position position="27"/>
    </location>
    <ligand>
        <name>GDP</name>
        <dbReference type="ChEBI" id="CHEBI:58189"/>
        <label>1</label>
    </ligand>
</feature>
<protein>
    <recommendedName>
        <fullName evidence="2">D-inositol 3-phosphate glycosyltransferase</fullName>
    </recommendedName>
</protein>
<dbReference type="CAZy" id="GT4">
    <property type="family name" value="Glycosyltransferase Family 4"/>
</dbReference>
<dbReference type="EMBL" id="CP016438">
    <property type="protein sequence ID" value="ANS62477.1"/>
    <property type="molecule type" value="Genomic_DNA"/>
</dbReference>
<feature type="binding site" evidence="10 12">
    <location>
        <position position="313"/>
    </location>
    <ligand>
        <name>GDP</name>
        <dbReference type="ChEBI" id="CHEBI:58189"/>
        <label>1</label>
    </ligand>
</feature>
<dbReference type="Proteomes" id="UP000092598">
    <property type="component" value="Chromosome"/>
</dbReference>
<evidence type="ECO:0007829" key="9">
    <source>
        <dbReference type="PDB" id="8IL0"/>
    </source>
</evidence>
<reference evidence="11 12" key="4">
    <citation type="journal article" date="2023" name="Angew. Chem. Int. Ed.">
        <title>Structure-Function Analysis of the S-Glycosylation Reaction in the Biosynthesis of Lincosamide Antibiotics.</title>
        <authorList>
            <person name="Mori T."/>
            <person name="Sun X."/>
            <person name="Kadlcik S."/>
            <person name="Janata J."/>
            <person name="Abe I."/>
        </authorList>
    </citation>
    <scope>X-RAY CRYSTALLOGRAPHY (2.10 ANGSTROMS) IN COMPLEX WITH GDP</scope>
</reference>
<comment type="similarity">
    <text evidence="1">Belongs to the glycosyltransferase group 1 family. Glycosyltransferase 4 subfamily.</text>
</comment>
<dbReference type="AlphaFoldDB" id="A9Y8T1"/>
<feature type="domain" description="Glycosyl transferase family 1" evidence="5">
    <location>
        <begin position="267"/>
        <end position="410"/>
    </location>
</feature>
<evidence type="ECO:0000256" key="3">
    <source>
        <dbReference type="ARBA" id="ARBA00022676"/>
    </source>
</evidence>
<feature type="binding site" evidence="10">
    <location>
        <position position="313"/>
    </location>
    <ligand>
        <name>GDP</name>
        <dbReference type="ChEBI" id="CHEBI:58189"/>
        <label>2</label>
    </ligand>
</feature>
<dbReference type="PDB" id="8IXQ">
    <property type="method" value="X-ray"/>
    <property type="resolution" value="2.10 A"/>
    <property type="chains" value="A/B/C/D=1-436"/>
</dbReference>
<dbReference type="PDB" id="8ILA">
    <property type="method" value="X-ray"/>
    <property type="resolution" value="2.79 A"/>
    <property type="chains" value="A/B/C/D=1-436"/>
</dbReference>
<dbReference type="EMBL" id="EU124663">
    <property type="protein sequence ID" value="ABX00617.1"/>
    <property type="molecule type" value="Genomic_DNA"/>
</dbReference>
<reference evidence="9 10" key="3">
    <citation type="journal article" date="2023" name="ACS Chem. Biol.">
        <title>Structural Basis of Low-Molecular-Weight Thiol Glycosylation in Lincomycin A Biosynthesis.</title>
        <authorList>
            <person name="Dai Y."/>
            <person name="Cheng Y."/>
            <person name="Ding W."/>
            <person name="Qiao H."/>
            <person name="Zhang D."/>
            <person name="Zhong G."/>
            <person name="Xia M."/>
            <person name="Tao J."/>
            <person name="Sun P."/>
            <person name="Fang P."/>
            <person name="Liu W."/>
        </authorList>
    </citation>
    <scope>X-RAY CRYSTALLOGRAPHY (2.79 ANGSTROMS) IN COMPLEX WITH GDP</scope>
</reference>
<evidence type="ECO:0000256" key="1">
    <source>
        <dbReference type="ARBA" id="ARBA00009481"/>
    </source>
</evidence>
<sequence>MTARTERGRALAFVWLMVEGAQVAAGGVAGYVRNLLDEQDALRDHLAERGWSVEFVLGEPFYDPGAPGYDEERWRRVREHLAARGGRAVRLVSDSDGLDGWGEERFFHALSATGAQLVLDTAERCDAVVAVSGTSAFARVPGMVQRQGGELAAKVLHVHTFGLATHDTAHVPSPAEIAADGDVAFWTRQSDRVSVGYISRYTAELYARTYAIPAAALLPNRSAIPRHAPRFGVLTEERINERIAGLGLPAEGEFVVMWGRNSAPGLDKGYHLLLEAARDLPGVVPVIATRRPDPGLRRLADRYAVPAVLLDDQPFTHLSALLQSPRTLAAAFLGEAEPGAVSPMEAMWVARESGALVIAADTGNLPEVVDDGAAGIVTRRTAADVADAVRRVRKLTADERRRMRAAAAARVRARFDFAANVRELADAAVDRLAEVS</sequence>
<feature type="binding site" evidence="10">
    <location>
        <position position="341"/>
    </location>
    <ligand>
        <name>GDP</name>
        <dbReference type="ChEBI" id="CHEBI:58189"/>
        <label>2</label>
    </ligand>
</feature>
<evidence type="ECO:0000313" key="6">
    <source>
        <dbReference type="EMBL" id="ABX00617.1"/>
    </source>
</evidence>
<dbReference type="Pfam" id="PF00534">
    <property type="entry name" value="Glycos_transf_1"/>
    <property type="match status" value="1"/>
</dbReference>
<proteinExistence type="evidence at protein level"/>
<dbReference type="OrthoDB" id="9799605at2"/>
<dbReference type="SUPFAM" id="SSF53756">
    <property type="entry name" value="UDP-Glycosyltransferase/glycogen phosphorylase"/>
    <property type="match status" value="1"/>
</dbReference>
<dbReference type="PANTHER" id="PTHR12526">
    <property type="entry name" value="GLYCOSYLTRANSFERASE"/>
    <property type="match status" value="1"/>
</dbReference>
<reference evidence="6" key="1">
    <citation type="journal article" date="2008" name="Folia Microbiol. (Praha)">
        <title>Sequence analysis and heterologous expression of the lincomycin biosynthetic cluster of the type strain Streptomyces lincolnensis ATCC 25466.</title>
        <authorList>
            <person name="Koberska M."/>
            <person name="Kopecky J."/>
            <person name="Olsovska J."/>
            <person name="Jelinkova M."/>
            <person name="Ulanova D."/>
            <person name="Man P."/>
            <person name="Flieger M."/>
            <person name="Janata J."/>
        </authorList>
    </citation>
    <scope>NUCLEOTIDE SEQUENCE</scope>
</reference>
<feature type="binding site" evidence="12">
    <location>
        <position position="258"/>
    </location>
    <ligand>
        <name>GDP</name>
        <dbReference type="ChEBI" id="CHEBI:58189"/>
        <label>1</label>
    </ligand>
</feature>
<dbReference type="RefSeq" id="WP_067425676.1">
    <property type="nucleotide sequence ID" value="NZ_CP016438.1"/>
</dbReference>
<dbReference type="KEGG" id="sls:SLINC_0253"/>
<dbReference type="GO" id="GO:0016757">
    <property type="term" value="F:glycosyltransferase activity"/>
    <property type="evidence" value="ECO:0007669"/>
    <property type="project" value="UniProtKB-KW"/>
</dbReference>
<feature type="binding site" evidence="10">
    <location>
        <position position="27"/>
    </location>
    <ligand>
        <name>GDP</name>
        <dbReference type="ChEBI" id="CHEBI:58189"/>
        <label>2</label>
    </ligand>
</feature>
<evidence type="ECO:0007829" key="12">
    <source>
        <dbReference type="PDB" id="8IXQ"/>
    </source>
</evidence>
<dbReference type="PDB" id="8IL0">
    <property type="method" value="X-ray"/>
    <property type="resolution" value="2.81 A"/>
    <property type="chains" value="F=1-436"/>
</dbReference>
<keyword evidence="9 10" id="KW-0002">3D-structure</keyword>
<evidence type="ECO:0007829" key="10">
    <source>
        <dbReference type="PDB" id="8ILA"/>
    </source>
</evidence>
<feature type="binding site" evidence="10">
    <location>
        <position position="290"/>
    </location>
    <ligand>
        <name>GDP</name>
        <dbReference type="ChEBI" id="CHEBI:58189"/>
        <label>2</label>
    </ligand>
</feature>
<reference evidence="7 8" key="2">
    <citation type="submission" date="2016-07" db="EMBL/GenBank/DDBJ databases">
        <title>Enhancement of antibiotic productionsby engineered nitrateutilization in actinobacteria.</title>
        <authorList>
            <person name="Meng S.C."/>
        </authorList>
    </citation>
    <scope>NUCLEOTIDE SEQUENCE [LARGE SCALE GENOMIC DNA]</scope>
    <source>
        <strain evidence="7 8">NRRL 2936</strain>
    </source>
</reference>
<evidence type="ECO:0007829" key="11">
    <source>
        <dbReference type="PDB" id="8IXP"/>
    </source>
</evidence>
<feature type="binding site" evidence="10 12">
    <location>
        <position position="268"/>
    </location>
    <ligand>
        <name>GDP</name>
        <dbReference type="ChEBI" id="CHEBI:58189"/>
        <label>1</label>
    </ligand>
</feature>
<feature type="binding site" evidence="10">
    <location>
        <position position="345"/>
    </location>
    <ligand>
        <name>GDP</name>
        <dbReference type="ChEBI" id="CHEBI:58189"/>
        <label>2</label>
    </ligand>
</feature>
<gene>
    <name evidence="7" type="ORF">SLINC_0253</name>
</gene>
<accession>A9Y8T1</accession>
<dbReference type="InterPro" id="IPR001296">
    <property type="entry name" value="Glyco_trans_1"/>
</dbReference>
<evidence type="ECO:0000313" key="7">
    <source>
        <dbReference type="EMBL" id="ANS62477.1"/>
    </source>
</evidence>
<evidence type="ECO:0000256" key="2">
    <source>
        <dbReference type="ARBA" id="ARBA00021292"/>
    </source>
</evidence>
<dbReference type="Gene3D" id="3.40.50.2000">
    <property type="entry name" value="Glycogen Phosphorylase B"/>
    <property type="match status" value="1"/>
</dbReference>
<feature type="binding site" evidence="10 12">
    <location>
        <position position="260"/>
    </location>
    <ligand>
        <name>GDP</name>
        <dbReference type="ChEBI" id="CHEBI:58189"/>
        <label>1</label>
    </ligand>
</feature>
<dbReference type="STRING" id="1915.SLINC_0253"/>
<feature type="binding site" evidence="10 12">
    <location>
        <position position="342"/>
    </location>
    <ligand>
        <name>GDP</name>
        <dbReference type="ChEBI" id="CHEBI:58189"/>
        <label>1</label>
    </ligand>
</feature>
<organism evidence="6">
    <name type="scientific">Streptomyces lincolnensis</name>
    <dbReference type="NCBI Taxonomy" id="1915"/>
    <lineage>
        <taxon>Bacteria</taxon>
        <taxon>Bacillati</taxon>
        <taxon>Actinomycetota</taxon>
        <taxon>Actinomycetes</taxon>
        <taxon>Kitasatosporales</taxon>
        <taxon>Streptomycetaceae</taxon>
        <taxon>Streptomyces</taxon>
    </lineage>
</organism>
<dbReference type="PDB" id="8IXP">
    <property type="method" value="X-ray"/>
    <property type="resolution" value="2.45 A"/>
    <property type="chains" value="A/B/C/D=1-436"/>
</dbReference>